<feature type="region of interest" description="Disordered" evidence="1">
    <location>
        <begin position="18"/>
        <end position="37"/>
    </location>
</feature>
<accession>A0AAV9H3J9</accession>
<protein>
    <recommendedName>
        <fullName evidence="2">TNT domain-containing protein</fullName>
    </recommendedName>
</protein>
<organism evidence="3 4">
    <name type="scientific">Podospora aff. communis PSN243</name>
    <dbReference type="NCBI Taxonomy" id="3040156"/>
    <lineage>
        <taxon>Eukaryota</taxon>
        <taxon>Fungi</taxon>
        <taxon>Dikarya</taxon>
        <taxon>Ascomycota</taxon>
        <taxon>Pezizomycotina</taxon>
        <taxon>Sordariomycetes</taxon>
        <taxon>Sordariomycetidae</taxon>
        <taxon>Sordariales</taxon>
        <taxon>Podosporaceae</taxon>
        <taxon>Podospora</taxon>
    </lineage>
</organism>
<sequence>MKLPTTLPLLAHLLAPRDASTHDSHDGNPPPSHIPSFTPNEAKCGAFPVEYCAPPVEYNATLRYKYVCGDRRLGPTRHPQRLPLDSVFDIYDRFGGLCPGPFLNLYWNDTPSVKWWNYPSDLGYSLNDQGVPIKGEITLPVGTLIDRFGGEGGNFSSPAGAPYMQRSLPPSNLDVQDGDYPYFPYNYHLYRVIKPLVVIAGPIAPWFGQPGQGVQYELYQNLSLLVALSYLKRLKPTTLIP</sequence>
<evidence type="ECO:0000256" key="1">
    <source>
        <dbReference type="SAM" id="MobiDB-lite"/>
    </source>
</evidence>
<comment type="caution">
    <text evidence="3">The sequence shown here is derived from an EMBL/GenBank/DDBJ whole genome shotgun (WGS) entry which is preliminary data.</text>
</comment>
<dbReference type="GO" id="GO:0050135">
    <property type="term" value="F:NADP+ nucleosidase activity"/>
    <property type="evidence" value="ECO:0007669"/>
    <property type="project" value="InterPro"/>
</dbReference>
<proteinExistence type="predicted"/>
<dbReference type="Proteomes" id="UP001321760">
    <property type="component" value="Unassembled WGS sequence"/>
</dbReference>
<feature type="non-terminal residue" evidence="3">
    <location>
        <position position="241"/>
    </location>
</feature>
<dbReference type="Pfam" id="PF14021">
    <property type="entry name" value="TNT"/>
    <property type="match status" value="1"/>
</dbReference>
<evidence type="ECO:0000259" key="2">
    <source>
        <dbReference type="Pfam" id="PF14021"/>
    </source>
</evidence>
<dbReference type="PANTHER" id="PTHR42059:SF1">
    <property type="entry name" value="TNT DOMAIN-CONTAINING PROTEIN"/>
    <property type="match status" value="1"/>
</dbReference>
<dbReference type="InterPro" id="IPR025331">
    <property type="entry name" value="TNT"/>
</dbReference>
<dbReference type="PANTHER" id="PTHR42059">
    <property type="entry name" value="TNT DOMAIN-CONTAINING PROTEIN"/>
    <property type="match status" value="1"/>
</dbReference>
<dbReference type="EMBL" id="MU865917">
    <property type="protein sequence ID" value="KAK4454237.1"/>
    <property type="molecule type" value="Genomic_DNA"/>
</dbReference>
<reference evidence="3" key="2">
    <citation type="submission" date="2023-05" db="EMBL/GenBank/DDBJ databases">
        <authorList>
            <consortium name="Lawrence Berkeley National Laboratory"/>
            <person name="Steindorff A."/>
            <person name="Hensen N."/>
            <person name="Bonometti L."/>
            <person name="Westerberg I."/>
            <person name="Brannstrom I.O."/>
            <person name="Guillou S."/>
            <person name="Cros-Aarteil S."/>
            <person name="Calhoun S."/>
            <person name="Haridas S."/>
            <person name="Kuo A."/>
            <person name="Mondo S."/>
            <person name="Pangilinan J."/>
            <person name="Riley R."/>
            <person name="Labutti K."/>
            <person name="Andreopoulos B."/>
            <person name="Lipzen A."/>
            <person name="Chen C."/>
            <person name="Yanf M."/>
            <person name="Daum C."/>
            <person name="Ng V."/>
            <person name="Clum A."/>
            <person name="Ohm R."/>
            <person name="Martin F."/>
            <person name="Silar P."/>
            <person name="Natvig D."/>
            <person name="Lalanne C."/>
            <person name="Gautier V."/>
            <person name="Ament-Velasquez S.L."/>
            <person name="Kruys A."/>
            <person name="Hutchinson M.I."/>
            <person name="Powell A.J."/>
            <person name="Barry K."/>
            <person name="Miller A.N."/>
            <person name="Grigoriev I.V."/>
            <person name="Debuchy R."/>
            <person name="Gladieux P."/>
            <person name="Thoren M.H."/>
            <person name="Johannesson H."/>
        </authorList>
    </citation>
    <scope>NUCLEOTIDE SEQUENCE</scope>
    <source>
        <strain evidence="3">PSN243</strain>
    </source>
</reference>
<dbReference type="AlphaFoldDB" id="A0AAV9H3J9"/>
<keyword evidence="4" id="KW-1185">Reference proteome</keyword>
<feature type="domain" description="TNT" evidence="2">
    <location>
        <begin position="138"/>
        <end position="233"/>
    </location>
</feature>
<name>A0AAV9H3J9_9PEZI</name>
<dbReference type="InterPro" id="IPR053024">
    <property type="entry name" value="Fungal_surface_NADase"/>
</dbReference>
<evidence type="ECO:0000313" key="3">
    <source>
        <dbReference type="EMBL" id="KAK4454237.1"/>
    </source>
</evidence>
<reference evidence="3" key="1">
    <citation type="journal article" date="2023" name="Mol. Phylogenet. Evol.">
        <title>Genome-scale phylogeny and comparative genomics of the fungal order Sordariales.</title>
        <authorList>
            <person name="Hensen N."/>
            <person name="Bonometti L."/>
            <person name="Westerberg I."/>
            <person name="Brannstrom I.O."/>
            <person name="Guillou S."/>
            <person name="Cros-Aarteil S."/>
            <person name="Calhoun S."/>
            <person name="Haridas S."/>
            <person name="Kuo A."/>
            <person name="Mondo S."/>
            <person name="Pangilinan J."/>
            <person name="Riley R."/>
            <person name="LaButti K."/>
            <person name="Andreopoulos B."/>
            <person name="Lipzen A."/>
            <person name="Chen C."/>
            <person name="Yan M."/>
            <person name="Daum C."/>
            <person name="Ng V."/>
            <person name="Clum A."/>
            <person name="Steindorff A."/>
            <person name="Ohm R.A."/>
            <person name="Martin F."/>
            <person name="Silar P."/>
            <person name="Natvig D.O."/>
            <person name="Lalanne C."/>
            <person name="Gautier V."/>
            <person name="Ament-Velasquez S.L."/>
            <person name="Kruys A."/>
            <person name="Hutchinson M.I."/>
            <person name="Powell A.J."/>
            <person name="Barry K."/>
            <person name="Miller A.N."/>
            <person name="Grigoriev I.V."/>
            <person name="Debuchy R."/>
            <person name="Gladieux P."/>
            <person name="Hiltunen Thoren M."/>
            <person name="Johannesson H."/>
        </authorList>
    </citation>
    <scope>NUCLEOTIDE SEQUENCE</scope>
    <source>
        <strain evidence="3">PSN243</strain>
    </source>
</reference>
<evidence type="ECO:0000313" key="4">
    <source>
        <dbReference type="Proteomes" id="UP001321760"/>
    </source>
</evidence>
<gene>
    <name evidence="3" type="ORF">QBC34DRAFT_317313</name>
</gene>